<dbReference type="EMBL" id="GBXM01035508">
    <property type="protein sequence ID" value="JAH73069.1"/>
    <property type="molecule type" value="Transcribed_RNA"/>
</dbReference>
<reference evidence="1" key="1">
    <citation type="submission" date="2014-11" db="EMBL/GenBank/DDBJ databases">
        <authorList>
            <person name="Amaro Gonzalez C."/>
        </authorList>
    </citation>
    <scope>NUCLEOTIDE SEQUENCE</scope>
</reference>
<accession>A0A0E9V4M2</accession>
<reference evidence="1" key="2">
    <citation type="journal article" date="2015" name="Fish Shellfish Immunol.">
        <title>Early steps in the European eel (Anguilla anguilla)-Vibrio vulnificus interaction in the gills: Role of the RtxA13 toxin.</title>
        <authorList>
            <person name="Callol A."/>
            <person name="Pajuelo D."/>
            <person name="Ebbesson L."/>
            <person name="Teles M."/>
            <person name="MacKenzie S."/>
            <person name="Amaro C."/>
        </authorList>
    </citation>
    <scope>NUCLEOTIDE SEQUENCE</scope>
</reference>
<proteinExistence type="predicted"/>
<name>A0A0E9V4M2_ANGAN</name>
<evidence type="ECO:0000313" key="1">
    <source>
        <dbReference type="EMBL" id="JAH73069.1"/>
    </source>
</evidence>
<sequence length="54" mass="6362">MVISHTQKSTWMIPRPFGIMFYAQASQKWNSLDNRGPIMLSVNQMQHFTVRTSY</sequence>
<dbReference type="AlphaFoldDB" id="A0A0E9V4M2"/>
<organism evidence="1">
    <name type="scientific">Anguilla anguilla</name>
    <name type="common">European freshwater eel</name>
    <name type="synonym">Muraena anguilla</name>
    <dbReference type="NCBI Taxonomy" id="7936"/>
    <lineage>
        <taxon>Eukaryota</taxon>
        <taxon>Metazoa</taxon>
        <taxon>Chordata</taxon>
        <taxon>Craniata</taxon>
        <taxon>Vertebrata</taxon>
        <taxon>Euteleostomi</taxon>
        <taxon>Actinopterygii</taxon>
        <taxon>Neopterygii</taxon>
        <taxon>Teleostei</taxon>
        <taxon>Anguilliformes</taxon>
        <taxon>Anguillidae</taxon>
        <taxon>Anguilla</taxon>
    </lineage>
</organism>
<protein>
    <submittedName>
        <fullName evidence="1">Uncharacterized protein</fullName>
    </submittedName>
</protein>